<comment type="similarity">
    <text evidence="1">Belongs to the peptidase C1 family.</text>
</comment>
<evidence type="ECO:0000313" key="4">
    <source>
        <dbReference type="Proteomes" id="UP000471633"/>
    </source>
</evidence>
<dbReference type="SMART" id="SM00645">
    <property type="entry name" value="Pept_C1"/>
    <property type="match status" value="1"/>
</dbReference>
<gene>
    <name evidence="3" type="primary">CAT1_2</name>
    <name evidence="3" type="ORF">MS3_00002460</name>
</gene>
<reference evidence="3" key="1">
    <citation type="journal article" date="2012" name="Nat. Genet.">
        <title>Whole-genome sequence of Schistosoma haematobium.</title>
        <authorList>
            <person name="Young N.D."/>
            <person name="Jex A.R."/>
            <person name="Li B."/>
            <person name="Liu S."/>
            <person name="Yang L."/>
            <person name="Xiong Z."/>
            <person name="Li Y."/>
            <person name="Cantacessi C."/>
            <person name="Hall R.S."/>
            <person name="Xu X."/>
            <person name="Chen F."/>
            <person name="Wu X."/>
            <person name="Zerlotini A."/>
            <person name="Oliveira G."/>
            <person name="Hofmann A."/>
            <person name="Zhang G."/>
            <person name="Fang X."/>
            <person name="Kang Y."/>
            <person name="Campbell B.E."/>
            <person name="Loukas A."/>
            <person name="Ranganathan S."/>
            <person name="Rollinson D."/>
            <person name="Rinaldi G."/>
            <person name="Brindley P.J."/>
            <person name="Yang H."/>
            <person name="Wang J."/>
            <person name="Wang J."/>
            <person name="Gasser R.B."/>
        </authorList>
    </citation>
    <scope>NUCLEOTIDE SEQUENCE</scope>
</reference>
<dbReference type="InterPro" id="IPR013128">
    <property type="entry name" value="Peptidase_C1A"/>
</dbReference>
<keyword evidence="2" id="KW-1015">Disulfide bond</keyword>
<reference evidence="3" key="3">
    <citation type="submission" date="2021-06" db="EMBL/GenBank/DDBJ databases">
        <title>Chromosome-level genome assembly for S. haematobium.</title>
        <authorList>
            <person name="Stroehlein A.J."/>
        </authorList>
    </citation>
    <scope>NUCLEOTIDE SEQUENCE</scope>
</reference>
<dbReference type="SMART" id="SM00848">
    <property type="entry name" value="Inhibitor_I29"/>
    <property type="match status" value="1"/>
</dbReference>
<protein>
    <submittedName>
        <fullName evidence="3">Catalase A</fullName>
    </submittedName>
</protein>
<dbReference type="KEGG" id="shx:MS3_00002460"/>
<dbReference type="InterPro" id="IPR000668">
    <property type="entry name" value="Peptidase_C1A_C"/>
</dbReference>
<dbReference type="Pfam" id="PF08246">
    <property type="entry name" value="Inhibitor_I29"/>
    <property type="match status" value="1"/>
</dbReference>
<dbReference type="Gene3D" id="3.90.70.10">
    <property type="entry name" value="Cysteine proteinases"/>
    <property type="match status" value="1"/>
</dbReference>
<sequence>MVVGGSRQESLDPGFVLLGTRQQGVPVILRELVLHGGLDPVPPSFSVRDLTTKLSMPRPTSFLLKTFTMKFIIILLIMLHILSYNVHSNKTLKFNELWKKWKSIYDKQYNDPNEELIRQRIWNKNLIKIQLHNLRYDLGFETYSIGLSRFTDVEWNEFCSMYKVDKRLIIPESSFIEEDYDVNNVGWTPDSYDWRHLNVVNEPRDEGSCIGSYAFAVTAVTESQYALRTSNRKKFSVQQFIDCTRIYGNMGCHGGYTFTLFIYLQNFGLETEENYPFTGEDQDCLANSSDVIVQSIGYKFHRHGYETILKWALYNEGPYVISMNIDEKFLHYKSGIYQSDTCTHYNLNQSMLLVGYGYDNDGNDYWILQNNWGTNWGEQGYVKVLRNNWNMCGIASMAFRPILRGF</sequence>
<dbReference type="Proteomes" id="UP000471633">
    <property type="component" value="Unassembled WGS sequence"/>
</dbReference>
<evidence type="ECO:0000313" key="3">
    <source>
        <dbReference type="EMBL" id="KAH9596963.1"/>
    </source>
</evidence>
<dbReference type="PANTHER" id="PTHR12411">
    <property type="entry name" value="CYSTEINE PROTEASE FAMILY C1-RELATED"/>
    <property type="match status" value="1"/>
</dbReference>
<keyword evidence="4" id="KW-1185">Reference proteome</keyword>
<dbReference type="InterPro" id="IPR039417">
    <property type="entry name" value="Peptidase_C1A_papain-like"/>
</dbReference>
<dbReference type="GO" id="GO:0008234">
    <property type="term" value="F:cysteine-type peptidase activity"/>
    <property type="evidence" value="ECO:0007669"/>
    <property type="project" value="InterPro"/>
</dbReference>
<dbReference type="Pfam" id="PF00112">
    <property type="entry name" value="Peptidase_C1"/>
    <property type="match status" value="1"/>
</dbReference>
<proteinExistence type="inferred from homology"/>
<dbReference type="EMBL" id="AMPZ03000001">
    <property type="protein sequence ID" value="KAH9596963.1"/>
    <property type="molecule type" value="Genomic_DNA"/>
</dbReference>
<reference evidence="3" key="2">
    <citation type="journal article" date="2019" name="Gigascience">
        <title>High-quality Schistosoma haematobium genome achieved by single-molecule and long-range sequencing.</title>
        <authorList>
            <person name="Stroehlein A.J."/>
            <person name="Korhonen P.K."/>
            <person name="Chong T.M."/>
            <person name="Lim Y.L."/>
            <person name="Chan K.G."/>
            <person name="Webster B."/>
            <person name="Rollinson D."/>
            <person name="Brindley P.J."/>
            <person name="Gasser R.B."/>
            <person name="Young N.D."/>
        </authorList>
    </citation>
    <scope>NUCLEOTIDE SEQUENCE</scope>
</reference>
<accession>A0A6A5DS53</accession>
<evidence type="ECO:0000256" key="2">
    <source>
        <dbReference type="ARBA" id="ARBA00023157"/>
    </source>
</evidence>
<dbReference type="RefSeq" id="XP_051075549.1">
    <property type="nucleotide sequence ID" value="XM_051210061.1"/>
</dbReference>
<dbReference type="SUPFAM" id="SSF54001">
    <property type="entry name" value="Cysteine proteinases"/>
    <property type="match status" value="1"/>
</dbReference>
<dbReference type="CDD" id="cd02248">
    <property type="entry name" value="Peptidase_C1A"/>
    <property type="match status" value="1"/>
</dbReference>
<dbReference type="InterPro" id="IPR038765">
    <property type="entry name" value="Papain-like_cys_pep_sf"/>
</dbReference>
<dbReference type="InterPro" id="IPR013201">
    <property type="entry name" value="Prot_inhib_I29"/>
</dbReference>
<dbReference type="CTD" id="24592276"/>
<dbReference type="FunFam" id="3.90.70.10:FF:000332">
    <property type="entry name" value="Cathepsin L1"/>
    <property type="match status" value="1"/>
</dbReference>
<organism evidence="3 4">
    <name type="scientific">Schistosoma haematobium</name>
    <name type="common">Blood fluke</name>
    <dbReference type="NCBI Taxonomy" id="6185"/>
    <lineage>
        <taxon>Eukaryota</taxon>
        <taxon>Metazoa</taxon>
        <taxon>Spiralia</taxon>
        <taxon>Lophotrochozoa</taxon>
        <taxon>Platyhelminthes</taxon>
        <taxon>Trematoda</taxon>
        <taxon>Digenea</taxon>
        <taxon>Strigeidida</taxon>
        <taxon>Schistosomatoidea</taxon>
        <taxon>Schistosomatidae</taxon>
        <taxon>Schistosoma</taxon>
    </lineage>
</organism>
<dbReference type="GO" id="GO:0006508">
    <property type="term" value="P:proteolysis"/>
    <property type="evidence" value="ECO:0007669"/>
    <property type="project" value="InterPro"/>
</dbReference>
<name>A0A6A5DS53_SCHHA</name>
<dbReference type="AlphaFoldDB" id="A0A6A5DS53"/>
<comment type="caution">
    <text evidence="3">The sequence shown here is derived from an EMBL/GenBank/DDBJ whole genome shotgun (WGS) entry which is preliminary data.</text>
</comment>
<reference evidence="3" key="4">
    <citation type="journal article" date="2022" name="PLoS Pathog.">
        <title>Chromosome-level genome of Schistosoma haematobium underpins genome-wide explorations of molecular variation.</title>
        <authorList>
            <person name="Stroehlein A.J."/>
            <person name="Korhonen P.K."/>
            <person name="Lee V.V."/>
            <person name="Ralph S.A."/>
            <person name="Mentink-Kane M."/>
            <person name="You H."/>
            <person name="McManus D.P."/>
            <person name="Tchuente L.T."/>
            <person name="Stothard J.R."/>
            <person name="Kaur P."/>
            <person name="Dudchenko O."/>
            <person name="Aiden E.L."/>
            <person name="Yang B."/>
            <person name="Yang H."/>
            <person name="Emery A.M."/>
            <person name="Webster B.L."/>
            <person name="Brindley P.J."/>
            <person name="Rollinson D."/>
            <person name="Chang B.C.H."/>
            <person name="Gasser R.B."/>
            <person name="Young N.D."/>
        </authorList>
    </citation>
    <scope>NUCLEOTIDE SEQUENCE</scope>
</reference>
<dbReference type="GeneID" id="24592276"/>
<evidence type="ECO:0000256" key="1">
    <source>
        <dbReference type="ARBA" id="ARBA00008455"/>
    </source>
</evidence>